<reference evidence="3 4" key="1">
    <citation type="journal article" date="2015" name="Genome Announc.">
        <title>Expanding the biotechnology potential of lactobacilli through comparative genomics of 213 strains and associated genera.</title>
        <authorList>
            <person name="Sun Z."/>
            <person name="Harris H.M."/>
            <person name="McCann A."/>
            <person name="Guo C."/>
            <person name="Argimon S."/>
            <person name="Zhang W."/>
            <person name="Yang X."/>
            <person name="Jeffery I.B."/>
            <person name="Cooney J.C."/>
            <person name="Kagawa T.F."/>
            <person name="Liu W."/>
            <person name="Song Y."/>
            <person name="Salvetti E."/>
            <person name="Wrobel A."/>
            <person name="Rasinkangas P."/>
            <person name="Parkhill J."/>
            <person name="Rea M.C."/>
            <person name="O'Sullivan O."/>
            <person name="Ritari J."/>
            <person name="Douillard F.P."/>
            <person name="Paul Ross R."/>
            <person name="Yang R."/>
            <person name="Briner A.E."/>
            <person name="Felis G.E."/>
            <person name="de Vos W.M."/>
            <person name="Barrangou R."/>
            <person name="Klaenhammer T.R."/>
            <person name="Caufield P.W."/>
            <person name="Cui Y."/>
            <person name="Zhang H."/>
            <person name="O'Toole P.W."/>
        </authorList>
    </citation>
    <scope>NUCLEOTIDE SEQUENCE [LARGE SCALE GENOMIC DNA]</scope>
    <source>
        <strain evidence="3 4">DSM 20605</strain>
    </source>
</reference>
<dbReference type="Proteomes" id="UP000051576">
    <property type="component" value="Unassembled WGS sequence"/>
</dbReference>
<dbReference type="GO" id="GO:0003677">
    <property type="term" value="F:DNA binding"/>
    <property type="evidence" value="ECO:0007669"/>
    <property type="project" value="UniProtKB-KW"/>
</dbReference>
<evidence type="ECO:0000313" key="3">
    <source>
        <dbReference type="EMBL" id="KRM83995.1"/>
    </source>
</evidence>
<comment type="caution">
    <text evidence="3">The sequence shown here is derived from an EMBL/GenBank/DDBJ whole genome shotgun (WGS) entry which is preliminary data.</text>
</comment>
<dbReference type="InterPro" id="IPR004107">
    <property type="entry name" value="Integrase_SAM-like_N"/>
</dbReference>
<proteinExistence type="predicted"/>
<organism evidence="3 4">
    <name type="scientific">Liquorilactobacillus vini DSM 20605</name>
    <dbReference type="NCBI Taxonomy" id="1133569"/>
    <lineage>
        <taxon>Bacteria</taxon>
        <taxon>Bacillati</taxon>
        <taxon>Bacillota</taxon>
        <taxon>Bacilli</taxon>
        <taxon>Lactobacillales</taxon>
        <taxon>Lactobacillaceae</taxon>
        <taxon>Liquorilactobacillus</taxon>
    </lineage>
</organism>
<dbReference type="AlphaFoldDB" id="A0A0R2C6G0"/>
<feature type="domain" description="Integrase SAM-like N-terminal" evidence="2">
    <location>
        <begin position="61"/>
        <end position="101"/>
    </location>
</feature>
<dbReference type="PATRIC" id="fig|1133569.4.peg.152"/>
<evidence type="ECO:0000256" key="1">
    <source>
        <dbReference type="ARBA" id="ARBA00023125"/>
    </source>
</evidence>
<evidence type="ECO:0000259" key="2">
    <source>
        <dbReference type="Pfam" id="PF14659"/>
    </source>
</evidence>
<dbReference type="Pfam" id="PF14659">
    <property type="entry name" value="Phage_int_SAM_3"/>
    <property type="match status" value="1"/>
</dbReference>
<dbReference type="InterPro" id="IPR011010">
    <property type="entry name" value="DNA_brk_join_enz"/>
</dbReference>
<protein>
    <recommendedName>
        <fullName evidence="2">Integrase SAM-like N-terminal domain-containing protein</fullName>
    </recommendedName>
</protein>
<keyword evidence="1" id="KW-0238">DNA-binding</keyword>
<keyword evidence="4" id="KW-1185">Reference proteome</keyword>
<sequence length="152" mass="17638">MIAMASYQKYHTKHGYLWRYQISQNGKRIGQRGFKSKAEARISAQRAEEKMCKGIVDTNQTFDDIYQLWFDSYKLTVKESTWATTKRIFNDHILPVFADKKYLVSTQLFANQLLIVGLNTPTHNTKDTLTTLQKYLITPLSLKLSPQALQML</sequence>
<dbReference type="Gene3D" id="1.10.150.130">
    <property type="match status" value="1"/>
</dbReference>
<dbReference type="GO" id="GO:0015074">
    <property type="term" value="P:DNA integration"/>
    <property type="evidence" value="ECO:0007669"/>
    <property type="project" value="InterPro"/>
</dbReference>
<dbReference type="EMBL" id="AYYX01000102">
    <property type="protein sequence ID" value="KRM83995.1"/>
    <property type="molecule type" value="Genomic_DNA"/>
</dbReference>
<dbReference type="STRING" id="1133569.FD21_GL000150"/>
<dbReference type="InterPro" id="IPR010998">
    <property type="entry name" value="Integrase_recombinase_N"/>
</dbReference>
<gene>
    <name evidence="3" type="ORF">FD21_GL000150</name>
</gene>
<name>A0A0R2C6G0_9LACO</name>
<dbReference type="SUPFAM" id="SSF56349">
    <property type="entry name" value="DNA breaking-rejoining enzymes"/>
    <property type="match status" value="1"/>
</dbReference>
<evidence type="ECO:0000313" key="4">
    <source>
        <dbReference type="Proteomes" id="UP000051576"/>
    </source>
</evidence>
<accession>A0A0R2C6G0</accession>